<reference evidence="2" key="1">
    <citation type="journal article" date="2020" name="Nat. Commun.">
        <title>Genome sequence of the cluster root forming white lupin.</title>
        <authorList>
            <person name="Hufnagel B."/>
            <person name="Marques A."/>
            <person name="Soriano A."/>
            <person name="Marques L."/>
            <person name="Divol F."/>
            <person name="Doumas P."/>
            <person name="Sallet E."/>
            <person name="Mancinotti D."/>
            <person name="Carrere S."/>
            <person name="Marande W."/>
            <person name="Arribat S."/>
            <person name="Keller J."/>
            <person name="Huneau C."/>
            <person name="Blein T."/>
            <person name="Aime D."/>
            <person name="Laguerre M."/>
            <person name="Taylor J."/>
            <person name="Schubert V."/>
            <person name="Nelson M."/>
            <person name="Geu-Flores F."/>
            <person name="Crespi M."/>
            <person name="Gallardo-Guerrero K."/>
            <person name="Delaux P.-M."/>
            <person name="Salse J."/>
            <person name="Berges H."/>
            <person name="Guyot R."/>
            <person name="Gouzy J."/>
            <person name="Peret B."/>
        </authorList>
    </citation>
    <scope>NUCLEOTIDE SEQUENCE [LARGE SCALE GENOMIC DNA]</scope>
    <source>
        <strain evidence="2">cv. Amiga</strain>
    </source>
</reference>
<evidence type="ECO:0000313" key="1">
    <source>
        <dbReference type="EMBL" id="KAE9610847.1"/>
    </source>
</evidence>
<dbReference type="OrthoDB" id="10552071at2759"/>
<sequence>MPIEGGCKCKKDPYYSQLDNWTECIQVVNALCLCVALGHQSIFVSFNRAISFMLDFIYPFAVFCLLI</sequence>
<accession>A0A6A4QA80</accession>
<comment type="caution">
    <text evidence="1">The sequence shown here is derived from an EMBL/GenBank/DDBJ whole genome shotgun (WGS) entry which is preliminary data.</text>
</comment>
<evidence type="ECO:0000313" key="2">
    <source>
        <dbReference type="Proteomes" id="UP000447434"/>
    </source>
</evidence>
<keyword evidence="2" id="KW-1185">Reference proteome</keyword>
<dbReference type="EMBL" id="WOCE01000007">
    <property type="protein sequence ID" value="KAE9610847.1"/>
    <property type="molecule type" value="Genomic_DNA"/>
</dbReference>
<name>A0A6A4QA80_LUPAL</name>
<dbReference type="Proteomes" id="UP000447434">
    <property type="component" value="Chromosome 7"/>
</dbReference>
<protein>
    <submittedName>
        <fullName evidence="1">Uncharacterized protein</fullName>
    </submittedName>
</protein>
<dbReference type="AlphaFoldDB" id="A0A6A4QA80"/>
<proteinExistence type="predicted"/>
<gene>
    <name evidence="1" type="ORF">Lalb_Chr07g0191061</name>
</gene>
<organism evidence="1 2">
    <name type="scientific">Lupinus albus</name>
    <name type="common">White lupine</name>
    <name type="synonym">Lupinus termis</name>
    <dbReference type="NCBI Taxonomy" id="3870"/>
    <lineage>
        <taxon>Eukaryota</taxon>
        <taxon>Viridiplantae</taxon>
        <taxon>Streptophyta</taxon>
        <taxon>Embryophyta</taxon>
        <taxon>Tracheophyta</taxon>
        <taxon>Spermatophyta</taxon>
        <taxon>Magnoliopsida</taxon>
        <taxon>eudicotyledons</taxon>
        <taxon>Gunneridae</taxon>
        <taxon>Pentapetalae</taxon>
        <taxon>rosids</taxon>
        <taxon>fabids</taxon>
        <taxon>Fabales</taxon>
        <taxon>Fabaceae</taxon>
        <taxon>Papilionoideae</taxon>
        <taxon>50 kb inversion clade</taxon>
        <taxon>genistoids sensu lato</taxon>
        <taxon>core genistoids</taxon>
        <taxon>Genisteae</taxon>
        <taxon>Lupinus</taxon>
    </lineage>
</organism>